<accession>A0ACC3MYP7</accession>
<dbReference type="Proteomes" id="UP001281147">
    <property type="component" value="Unassembled WGS sequence"/>
</dbReference>
<evidence type="ECO:0000313" key="1">
    <source>
        <dbReference type="EMBL" id="KAK3706600.1"/>
    </source>
</evidence>
<evidence type="ECO:0000313" key="2">
    <source>
        <dbReference type="Proteomes" id="UP001281147"/>
    </source>
</evidence>
<name>A0ACC3MYP7_9PEZI</name>
<keyword evidence="2" id="KW-1185">Reference proteome</keyword>
<proteinExistence type="predicted"/>
<organism evidence="1 2">
    <name type="scientific">Vermiconidia calcicola</name>
    <dbReference type="NCBI Taxonomy" id="1690605"/>
    <lineage>
        <taxon>Eukaryota</taxon>
        <taxon>Fungi</taxon>
        <taxon>Dikarya</taxon>
        <taxon>Ascomycota</taxon>
        <taxon>Pezizomycotina</taxon>
        <taxon>Dothideomycetes</taxon>
        <taxon>Dothideomycetidae</taxon>
        <taxon>Mycosphaerellales</taxon>
        <taxon>Extremaceae</taxon>
        <taxon>Vermiconidia</taxon>
    </lineage>
</organism>
<gene>
    <name evidence="1" type="ORF">LTR37_012609</name>
</gene>
<dbReference type="EMBL" id="JAUTXU010000118">
    <property type="protein sequence ID" value="KAK3706600.1"/>
    <property type="molecule type" value="Genomic_DNA"/>
</dbReference>
<comment type="caution">
    <text evidence="1">The sequence shown here is derived from an EMBL/GenBank/DDBJ whole genome shotgun (WGS) entry which is preliminary data.</text>
</comment>
<protein>
    <submittedName>
        <fullName evidence="1">Uncharacterized protein</fullName>
    </submittedName>
</protein>
<reference evidence="1" key="1">
    <citation type="submission" date="2023-07" db="EMBL/GenBank/DDBJ databases">
        <title>Black Yeasts Isolated from many extreme environments.</title>
        <authorList>
            <person name="Coleine C."/>
            <person name="Stajich J.E."/>
            <person name="Selbmann L."/>
        </authorList>
    </citation>
    <scope>NUCLEOTIDE SEQUENCE</scope>
    <source>
        <strain evidence="1">CCFEE 5714</strain>
    </source>
</reference>
<sequence>MAIFYETIPSSLMEWIRQQKLFYVATSPLSGKGHVNLSPKGGEYFGLADEKTFYYQDFSGSGIETISHLLEPGNGRITIMFNAFDGPPKIIRLWGCGRVLENGTPAFSDFVSEYSIKTSFHTRSIIVVDIHQVGGSCGFSVPYYDFKGFRPILNDFFSKKERRYQDGKEDESMDHYWAYKNAWSMDGLPGLQRGGVAAKKYSVAPIKKMIGPLAPTRYQHGLGFTAQQILLVALVSFLIGIAVVSYAHVVAEKVAQLIKGSPLELNIRNMTDASSSDGLTGLWSTK</sequence>